<feature type="compositionally biased region" description="Low complexity" evidence="1">
    <location>
        <begin position="500"/>
        <end position="511"/>
    </location>
</feature>
<feature type="compositionally biased region" description="Basic and acidic residues" evidence="1">
    <location>
        <begin position="131"/>
        <end position="150"/>
    </location>
</feature>
<dbReference type="SUPFAM" id="SSF81296">
    <property type="entry name" value="E set domains"/>
    <property type="match status" value="1"/>
</dbReference>
<evidence type="ECO:0000313" key="5">
    <source>
        <dbReference type="Proteomes" id="UP000274920"/>
    </source>
</evidence>
<keyword evidence="2" id="KW-0472">Membrane</keyword>
<sequence>MRKWKGPGKGLGVLLLTAALVCGSVQPVFADGDGADSPSTEVQEKKADGEITPGGDLTGGTNPNAEVVAAEAAGENKDKKDLGNVLSDGENPDAGTTDQKKTDADTPEDDASKKEATEVNAAGTKTNTMEGTEKASSELTKDVKDNDSETKPLAANNADPVVAADSVTWEGGLLKVPVDLGGYTADEILPVLRFAPENTDTQSMWRYPTLEGDYVVYSPLRDYESCDIETFWTKKGTYDVTMEFHLSDSSEDLICTDTFTLTIPLDSKMWQTEEKVVKFDGSQDLTFHFTNGTNYCQLESINYVQLFMFKGNFENVSLGDGGYTYDMAAGTLTLDKDLASAALRETIRDALQAGLPEPPEKAFVNVDAVAVSGEEVIRFNRIEKNGYRSYPAWELDLTNFDWTAEELKIVPEATDYTYMKGDQDGATIKCTGALEDFVSVEVDGVLVDHNNYTLKSGSTILTFTAKYLSTLSVGKHEVTMNYTYGSVDTNLTVRARTNPGGSSSSGSGSSSTGKPVTPVNPTEPAAPAPSNPAGATTAVSANGSNTSGNITSVQTGDNTAVMLWVLAAVFAAGTCGVLGWKRYSGKL</sequence>
<evidence type="ECO:0000256" key="2">
    <source>
        <dbReference type="SAM" id="Phobius"/>
    </source>
</evidence>
<dbReference type="EMBL" id="RHJS01000002">
    <property type="protein sequence ID" value="RRK34188.1"/>
    <property type="molecule type" value="Genomic_DNA"/>
</dbReference>
<feature type="signal peptide" evidence="3">
    <location>
        <begin position="1"/>
        <end position="30"/>
    </location>
</feature>
<evidence type="ECO:0000256" key="3">
    <source>
        <dbReference type="SAM" id="SignalP"/>
    </source>
</evidence>
<feature type="transmembrane region" description="Helical" evidence="2">
    <location>
        <begin position="561"/>
        <end position="580"/>
    </location>
</feature>
<dbReference type="InterPro" id="IPR013783">
    <property type="entry name" value="Ig-like_fold"/>
</dbReference>
<reference evidence="4" key="1">
    <citation type="submission" date="2018-10" db="EMBL/GenBank/DDBJ databases">
        <title>Schaedlerella arabinophila gen. nov. sp. nov., isolated from the mouse intestinal tract and comparative analysis with the genome of the closely related altered Schaedler flora strain ASF502.</title>
        <authorList>
            <person name="Miyake S."/>
            <person name="Soh M."/>
            <person name="Seedorf H."/>
        </authorList>
    </citation>
    <scope>NUCLEOTIDE SEQUENCE [LARGE SCALE GENOMIC DNA]</scope>
    <source>
        <strain evidence="4">DSM 106076</strain>
    </source>
</reference>
<dbReference type="Gene3D" id="2.60.40.10">
    <property type="entry name" value="Immunoglobulins"/>
    <property type="match status" value="1"/>
</dbReference>
<dbReference type="AlphaFoldDB" id="A0A426DN89"/>
<dbReference type="InterPro" id="IPR014756">
    <property type="entry name" value="Ig_E-set"/>
</dbReference>
<feature type="compositionally biased region" description="Basic and acidic residues" evidence="1">
    <location>
        <begin position="98"/>
        <end position="117"/>
    </location>
</feature>
<dbReference type="Proteomes" id="UP000274920">
    <property type="component" value="Unassembled WGS sequence"/>
</dbReference>
<evidence type="ECO:0000256" key="1">
    <source>
        <dbReference type="SAM" id="MobiDB-lite"/>
    </source>
</evidence>
<feature type="region of interest" description="Disordered" evidence="1">
    <location>
        <begin position="30"/>
        <end position="153"/>
    </location>
</feature>
<feature type="chain" id="PRO_5019133995" description="Carbohydrate binding X2 domain-containing protein" evidence="3">
    <location>
        <begin position="31"/>
        <end position="587"/>
    </location>
</feature>
<evidence type="ECO:0008006" key="6">
    <source>
        <dbReference type="Google" id="ProtNLM"/>
    </source>
</evidence>
<dbReference type="RefSeq" id="WP_125129346.1">
    <property type="nucleotide sequence ID" value="NZ_RHJS01000002.1"/>
</dbReference>
<feature type="region of interest" description="Disordered" evidence="1">
    <location>
        <begin position="494"/>
        <end position="545"/>
    </location>
</feature>
<keyword evidence="2" id="KW-1133">Transmembrane helix</keyword>
<gene>
    <name evidence="4" type="ORF">EBB54_24790</name>
</gene>
<keyword evidence="5" id="KW-1185">Reference proteome</keyword>
<organism evidence="4 5">
    <name type="scientific">Schaedlerella arabinosiphila</name>
    <dbReference type="NCBI Taxonomy" id="2044587"/>
    <lineage>
        <taxon>Bacteria</taxon>
        <taxon>Bacillati</taxon>
        <taxon>Bacillota</taxon>
        <taxon>Clostridia</taxon>
        <taxon>Lachnospirales</taxon>
        <taxon>Lachnospiraceae</taxon>
        <taxon>Schaedlerella</taxon>
    </lineage>
</organism>
<comment type="caution">
    <text evidence="4">The sequence shown here is derived from an EMBL/GenBank/DDBJ whole genome shotgun (WGS) entry which is preliminary data.</text>
</comment>
<keyword evidence="3" id="KW-0732">Signal</keyword>
<name>A0A426DN89_9FIRM</name>
<keyword evidence="2" id="KW-0812">Transmembrane</keyword>
<protein>
    <recommendedName>
        <fullName evidence="6">Carbohydrate binding X2 domain-containing protein</fullName>
    </recommendedName>
</protein>
<evidence type="ECO:0000313" key="4">
    <source>
        <dbReference type="EMBL" id="RRK34188.1"/>
    </source>
</evidence>
<proteinExistence type="predicted"/>
<accession>A0A426DN89</accession>